<gene>
    <name evidence="2" type="ORF">METZ01_LOCUS183230</name>
</gene>
<evidence type="ECO:0000313" key="2">
    <source>
        <dbReference type="EMBL" id="SVB30376.1"/>
    </source>
</evidence>
<dbReference type="EMBL" id="UINC01036428">
    <property type="protein sequence ID" value="SVB30376.1"/>
    <property type="molecule type" value="Genomic_DNA"/>
</dbReference>
<dbReference type="Pfam" id="PF24777">
    <property type="entry name" value="DUF7700"/>
    <property type="match status" value="1"/>
</dbReference>
<accession>A0A382CW15</accession>
<reference evidence="2" key="1">
    <citation type="submission" date="2018-05" db="EMBL/GenBank/DDBJ databases">
        <authorList>
            <person name="Lanie J.A."/>
            <person name="Ng W.-L."/>
            <person name="Kazmierczak K.M."/>
            <person name="Andrzejewski T.M."/>
            <person name="Davidsen T.M."/>
            <person name="Wayne K.J."/>
            <person name="Tettelin H."/>
            <person name="Glass J.I."/>
            <person name="Rusch D."/>
            <person name="Podicherti R."/>
            <person name="Tsui H.-C.T."/>
            <person name="Winkler M.E."/>
        </authorList>
    </citation>
    <scope>NUCLEOTIDE SEQUENCE</scope>
</reference>
<evidence type="ECO:0000259" key="1">
    <source>
        <dbReference type="Pfam" id="PF24777"/>
    </source>
</evidence>
<name>A0A382CW15_9ZZZZ</name>
<feature type="domain" description="DUF7700" evidence="1">
    <location>
        <begin position="7"/>
        <end position="116"/>
    </location>
</feature>
<proteinExistence type="predicted"/>
<dbReference type="AlphaFoldDB" id="A0A382CW15"/>
<protein>
    <recommendedName>
        <fullName evidence="1">DUF7700 domain-containing protein</fullName>
    </recommendedName>
</protein>
<sequence length="122" mass="13593">MSQGKIFQVGVVELHVDNRSLDNDGGPSVRVFGDVDGKSVQLLRFDCFRKNPHYHYDPAGKNDMHSIDETSIPDSVSWTIEQLGNNLPDMIRTSGYHDVADNVDQATIALILSELETFMLAD</sequence>
<dbReference type="InterPro" id="IPR056117">
    <property type="entry name" value="DUF7700"/>
</dbReference>
<organism evidence="2">
    <name type="scientific">marine metagenome</name>
    <dbReference type="NCBI Taxonomy" id="408172"/>
    <lineage>
        <taxon>unclassified sequences</taxon>
        <taxon>metagenomes</taxon>
        <taxon>ecological metagenomes</taxon>
    </lineage>
</organism>